<name>A0A6J5GG58_9BURK</name>
<evidence type="ECO:0000313" key="2">
    <source>
        <dbReference type="Proteomes" id="UP000494119"/>
    </source>
</evidence>
<sequence>MFSEAMLSPALTSAPIGGVVFSDSSIPRDTIQAYLETHYEVLGDAPAMLRPGQFNAALAALHEARQVACSAFITACNPLSKSLDPATNVARQETLARELDALGFAYIEGVGQHPSNQWPGEASFLVLGMTLDTAKALAKKYEQNAIVWCGADAVPQLILLR</sequence>
<protein>
    <recommendedName>
        <fullName evidence="3">DUF3293 domain-containing protein</fullName>
    </recommendedName>
</protein>
<dbReference type="InterPro" id="IPR021710">
    <property type="entry name" value="DUF3293"/>
</dbReference>
<proteinExistence type="predicted"/>
<keyword evidence="2" id="KW-1185">Reference proteome</keyword>
<dbReference type="AlphaFoldDB" id="A0A6J5GG58"/>
<dbReference type="EMBL" id="CADIKL010000031">
    <property type="protein sequence ID" value="CAB3800161.1"/>
    <property type="molecule type" value="Genomic_DNA"/>
</dbReference>
<evidence type="ECO:0008006" key="3">
    <source>
        <dbReference type="Google" id="ProtNLM"/>
    </source>
</evidence>
<accession>A0A6J5GG58</accession>
<evidence type="ECO:0000313" key="1">
    <source>
        <dbReference type="EMBL" id="CAB3800161.1"/>
    </source>
</evidence>
<dbReference type="Proteomes" id="UP000494119">
    <property type="component" value="Unassembled WGS sequence"/>
</dbReference>
<organism evidence="1 2">
    <name type="scientific">Paraburkholderia caffeinitolerans</name>
    <dbReference type="NCBI Taxonomy" id="1723730"/>
    <lineage>
        <taxon>Bacteria</taxon>
        <taxon>Pseudomonadati</taxon>
        <taxon>Pseudomonadota</taxon>
        <taxon>Betaproteobacteria</taxon>
        <taxon>Burkholderiales</taxon>
        <taxon>Burkholderiaceae</taxon>
        <taxon>Paraburkholderia</taxon>
    </lineage>
</organism>
<gene>
    <name evidence="1" type="ORF">LMG28688_05111</name>
</gene>
<reference evidence="1 2" key="1">
    <citation type="submission" date="2020-04" db="EMBL/GenBank/DDBJ databases">
        <authorList>
            <person name="De Canck E."/>
        </authorList>
    </citation>
    <scope>NUCLEOTIDE SEQUENCE [LARGE SCALE GENOMIC DNA]</scope>
    <source>
        <strain evidence="1 2">LMG 28688</strain>
    </source>
</reference>
<dbReference type="Pfam" id="PF11697">
    <property type="entry name" value="DUF3293"/>
    <property type="match status" value="1"/>
</dbReference>